<dbReference type="Proteomes" id="UP001175211">
    <property type="component" value="Unassembled WGS sequence"/>
</dbReference>
<comment type="caution">
    <text evidence="1">The sequence shown here is derived from an EMBL/GenBank/DDBJ whole genome shotgun (WGS) entry which is preliminary data.</text>
</comment>
<proteinExistence type="predicted"/>
<sequence length="74" mass="8637">MTAHKAQGQMLENIVVNLENCQGTEAPYVMISRVKTLDGLIILRDYKFSRLSTQQSEDYRKEDRWLNILHLLTV</sequence>
<organism evidence="1 2">
    <name type="scientific">Armillaria tabescens</name>
    <name type="common">Ringless honey mushroom</name>
    <name type="synonym">Agaricus tabescens</name>
    <dbReference type="NCBI Taxonomy" id="1929756"/>
    <lineage>
        <taxon>Eukaryota</taxon>
        <taxon>Fungi</taxon>
        <taxon>Dikarya</taxon>
        <taxon>Basidiomycota</taxon>
        <taxon>Agaricomycotina</taxon>
        <taxon>Agaricomycetes</taxon>
        <taxon>Agaricomycetidae</taxon>
        <taxon>Agaricales</taxon>
        <taxon>Marasmiineae</taxon>
        <taxon>Physalacriaceae</taxon>
        <taxon>Desarmillaria</taxon>
    </lineage>
</organism>
<gene>
    <name evidence="1" type="ORF">EV420DRAFT_1237176</name>
</gene>
<feature type="non-terminal residue" evidence="1">
    <location>
        <position position="74"/>
    </location>
</feature>
<protein>
    <submittedName>
        <fullName evidence="1">Uncharacterized protein</fullName>
    </submittedName>
</protein>
<evidence type="ECO:0000313" key="1">
    <source>
        <dbReference type="EMBL" id="KAK0452783.1"/>
    </source>
</evidence>
<reference evidence="1" key="1">
    <citation type="submission" date="2023-06" db="EMBL/GenBank/DDBJ databases">
        <authorList>
            <consortium name="Lawrence Berkeley National Laboratory"/>
            <person name="Ahrendt S."/>
            <person name="Sahu N."/>
            <person name="Indic B."/>
            <person name="Wong-Bajracharya J."/>
            <person name="Merenyi Z."/>
            <person name="Ke H.-M."/>
            <person name="Monk M."/>
            <person name="Kocsube S."/>
            <person name="Drula E."/>
            <person name="Lipzen A."/>
            <person name="Balint B."/>
            <person name="Henrissat B."/>
            <person name="Andreopoulos B."/>
            <person name="Martin F.M."/>
            <person name="Harder C.B."/>
            <person name="Rigling D."/>
            <person name="Ford K.L."/>
            <person name="Foster G.D."/>
            <person name="Pangilinan J."/>
            <person name="Papanicolaou A."/>
            <person name="Barry K."/>
            <person name="LaButti K."/>
            <person name="Viragh M."/>
            <person name="Koriabine M."/>
            <person name="Yan M."/>
            <person name="Riley R."/>
            <person name="Champramary S."/>
            <person name="Plett K.L."/>
            <person name="Tsai I.J."/>
            <person name="Slot J."/>
            <person name="Sipos G."/>
            <person name="Plett J."/>
            <person name="Nagy L.G."/>
            <person name="Grigoriev I.V."/>
        </authorList>
    </citation>
    <scope>NUCLEOTIDE SEQUENCE</scope>
    <source>
        <strain evidence="1">CCBAS 213</strain>
    </source>
</reference>
<dbReference type="EMBL" id="JAUEPS010000030">
    <property type="protein sequence ID" value="KAK0452783.1"/>
    <property type="molecule type" value="Genomic_DNA"/>
</dbReference>
<dbReference type="GeneID" id="85350144"/>
<dbReference type="AlphaFoldDB" id="A0AA39K1Q9"/>
<keyword evidence="2" id="KW-1185">Reference proteome</keyword>
<dbReference type="RefSeq" id="XP_060328119.1">
    <property type="nucleotide sequence ID" value="XM_060466596.1"/>
</dbReference>
<evidence type="ECO:0000313" key="2">
    <source>
        <dbReference type="Proteomes" id="UP001175211"/>
    </source>
</evidence>
<accession>A0AA39K1Q9</accession>
<name>A0AA39K1Q9_ARMTA</name>